<dbReference type="AlphaFoldDB" id="A0A8J6ES21"/>
<keyword evidence="12" id="KW-1185">Reference proteome</keyword>
<dbReference type="SUPFAM" id="SSF47459">
    <property type="entry name" value="HLH, helix-loop-helix DNA-binding domain"/>
    <property type="match status" value="1"/>
</dbReference>
<dbReference type="GO" id="GO:0046983">
    <property type="term" value="F:protein dimerization activity"/>
    <property type="evidence" value="ECO:0007669"/>
    <property type="project" value="InterPro"/>
</dbReference>
<dbReference type="PROSITE" id="PS50888">
    <property type="entry name" value="BHLH"/>
    <property type="match status" value="1"/>
</dbReference>
<dbReference type="SMART" id="SM00353">
    <property type="entry name" value="HLH"/>
    <property type="match status" value="1"/>
</dbReference>
<evidence type="ECO:0000256" key="5">
    <source>
        <dbReference type="ARBA" id="ARBA00023015"/>
    </source>
</evidence>
<evidence type="ECO:0000256" key="4">
    <source>
        <dbReference type="ARBA" id="ARBA00022871"/>
    </source>
</evidence>
<feature type="compositionally biased region" description="Basic and acidic residues" evidence="9">
    <location>
        <begin position="483"/>
        <end position="492"/>
    </location>
</feature>
<proteinExistence type="predicted"/>
<comment type="caution">
    <text evidence="11">The sequence shown here is derived from an EMBL/GenBank/DDBJ whole genome shotgun (WGS) entry which is preliminary data.</text>
</comment>
<dbReference type="PANTHER" id="PTHR15402:SF2">
    <property type="entry name" value="TRANSCRIPTION FACTOR LIKE 5"/>
    <property type="match status" value="1"/>
</dbReference>
<dbReference type="Proteomes" id="UP000770717">
    <property type="component" value="Unassembled WGS sequence"/>
</dbReference>
<feature type="compositionally biased region" description="Basic and acidic residues" evidence="9">
    <location>
        <begin position="345"/>
        <end position="357"/>
    </location>
</feature>
<feature type="region of interest" description="Disordered" evidence="9">
    <location>
        <begin position="132"/>
        <end position="157"/>
    </location>
</feature>
<dbReference type="Pfam" id="PF00010">
    <property type="entry name" value="HLH"/>
    <property type="match status" value="1"/>
</dbReference>
<comment type="subcellular location">
    <subcellularLocation>
        <location evidence="1">Nucleus</location>
    </subcellularLocation>
</comment>
<evidence type="ECO:0000256" key="1">
    <source>
        <dbReference type="ARBA" id="ARBA00004123"/>
    </source>
</evidence>
<evidence type="ECO:0000256" key="8">
    <source>
        <dbReference type="ARBA" id="ARBA00023242"/>
    </source>
</evidence>
<dbReference type="GO" id="GO:0005634">
    <property type="term" value="C:nucleus"/>
    <property type="evidence" value="ECO:0007669"/>
    <property type="project" value="UniProtKB-SubCell"/>
</dbReference>
<gene>
    <name evidence="11" type="ORF">GDO78_004698</name>
</gene>
<keyword evidence="6" id="KW-0238">DNA-binding</keyword>
<feature type="compositionally biased region" description="Polar residues" evidence="9">
    <location>
        <begin position="1"/>
        <end position="21"/>
    </location>
</feature>
<feature type="compositionally biased region" description="Basic and acidic residues" evidence="9">
    <location>
        <begin position="370"/>
        <end position="384"/>
    </location>
</feature>
<feature type="domain" description="BHLH" evidence="10">
    <location>
        <begin position="389"/>
        <end position="439"/>
    </location>
</feature>
<feature type="region of interest" description="Disordered" evidence="9">
    <location>
        <begin position="459"/>
        <end position="492"/>
    </location>
</feature>
<feature type="region of interest" description="Disordered" evidence="9">
    <location>
        <begin position="71"/>
        <end position="92"/>
    </location>
</feature>
<dbReference type="InterPro" id="IPR036638">
    <property type="entry name" value="HLH_DNA-bd_sf"/>
</dbReference>
<dbReference type="InterPro" id="IPR039583">
    <property type="entry name" value="TCFL5/SOLH1/2"/>
</dbReference>
<keyword evidence="2" id="KW-0217">Developmental protein</keyword>
<reference evidence="11" key="1">
    <citation type="thesis" date="2020" institute="ProQuest LLC" country="789 East Eisenhower Parkway, Ann Arbor, MI, USA">
        <title>Comparative Genomics and Chromosome Evolution.</title>
        <authorList>
            <person name="Mudd A.B."/>
        </authorList>
    </citation>
    <scope>NUCLEOTIDE SEQUENCE</scope>
    <source>
        <strain evidence="11">HN-11 Male</strain>
        <tissue evidence="11">Kidney and liver</tissue>
    </source>
</reference>
<evidence type="ECO:0000313" key="12">
    <source>
        <dbReference type="Proteomes" id="UP000770717"/>
    </source>
</evidence>
<organism evidence="11 12">
    <name type="scientific">Eleutherodactylus coqui</name>
    <name type="common">Puerto Rican coqui</name>
    <dbReference type="NCBI Taxonomy" id="57060"/>
    <lineage>
        <taxon>Eukaryota</taxon>
        <taxon>Metazoa</taxon>
        <taxon>Chordata</taxon>
        <taxon>Craniata</taxon>
        <taxon>Vertebrata</taxon>
        <taxon>Euteleostomi</taxon>
        <taxon>Amphibia</taxon>
        <taxon>Batrachia</taxon>
        <taxon>Anura</taxon>
        <taxon>Neobatrachia</taxon>
        <taxon>Hyloidea</taxon>
        <taxon>Eleutherodactylidae</taxon>
        <taxon>Eleutherodactylinae</taxon>
        <taxon>Eleutherodactylus</taxon>
        <taxon>Eleutherodactylus</taxon>
    </lineage>
</organism>
<evidence type="ECO:0000256" key="7">
    <source>
        <dbReference type="ARBA" id="ARBA00023163"/>
    </source>
</evidence>
<dbReference type="InterPro" id="IPR011598">
    <property type="entry name" value="bHLH_dom"/>
</dbReference>
<dbReference type="FunFam" id="4.10.280.10:FF:000057">
    <property type="entry name" value="transcription factor-like 5 protein-like"/>
    <property type="match status" value="1"/>
</dbReference>
<dbReference type="OrthoDB" id="9946078at2759"/>
<dbReference type="GO" id="GO:0000978">
    <property type="term" value="F:RNA polymerase II cis-regulatory region sequence-specific DNA binding"/>
    <property type="evidence" value="ECO:0007669"/>
    <property type="project" value="TreeGrafter"/>
</dbReference>
<evidence type="ECO:0000256" key="9">
    <source>
        <dbReference type="SAM" id="MobiDB-lite"/>
    </source>
</evidence>
<dbReference type="GO" id="GO:0007283">
    <property type="term" value="P:spermatogenesis"/>
    <property type="evidence" value="ECO:0007669"/>
    <property type="project" value="UniProtKB-KW"/>
</dbReference>
<evidence type="ECO:0000256" key="3">
    <source>
        <dbReference type="ARBA" id="ARBA00022782"/>
    </source>
</evidence>
<keyword evidence="7" id="KW-0804">Transcription</keyword>
<keyword evidence="3" id="KW-0221">Differentiation</keyword>
<keyword evidence="8" id="KW-0539">Nucleus</keyword>
<evidence type="ECO:0000256" key="2">
    <source>
        <dbReference type="ARBA" id="ARBA00022473"/>
    </source>
</evidence>
<evidence type="ECO:0000256" key="6">
    <source>
        <dbReference type="ARBA" id="ARBA00023125"/>
    </source>
</evidence>
<name>A0A8J6ES21_ELECQ</name>
<feature type="region of interest" description="Disordered" evidence="9">
    <location>
        <begin position="1"/>
        <end position="23"/>
    </location>
</feature>
<dbReference type="EMBL" id="WNTK01000013">
    <property type="protein sequence ID" value="KAG9474537.1"/>
    <property type="molecule type" value="Genomic_DNA"/>
</dbReference>
<dbReference type="GO" id="GO:0000981">
    <property type="term" value="F:DNA-binding transcription factor activity, RNA polymerase II-specific"/>
    <property type="evidence" value="ECO:0007669"/>
    <property type="project" value="TreeGrafter"/>
</dbReference>
<sequence length="492" mass="54720">MFEPTQTPPMTSSCSGSSTNVDGGVVNERATNFTPADIVDLSEMEYTQLQQLLCLHVDSQSNEGDAEMRTTAPFLPSSNATQYPSTSLTTSGSEGQNIYPVVSANNNLVPANQTLGHIDFQQLRVMMIRESGLPPPSGNVAEKHPDNTAGDSSGAGPMWVRPASDVIGLDKENENLGCISEPRTKSTVRVRLEDRFNSPPTDVPSVSPSLFRSLVTIIRHPSQLLGPQQLSKCTPIVKSKVASSSLQLLYSSFNLQNTNPGNADPSLTQANCSLNCGASCPLRQRPDTAKNPEISQSRGFSLCYKQDLESGKQSLGPRNKLPPEDILAIVGETPCVKKRRRSRVRQSDTDMERRVLSDIKNIPQGTPRPPRPEHTAEQGADNKRASLFQRKERHNRMERDRRRRIKLCCDELNNFVPFCTMVTDKATTLQWTSSFLKYIQERHGDALKKVRVFFNKSDKRRATRDKLSTPAEPSFQKAPKQMPIRDVHPWSY</sequence>
<protein>
    <recommendedName>
        <fullName evidence="10">BHLH domain-containing protein</fullName>
    </recommendedName>
</protein>
<dbReference type="Gene3D" id="4.10.280.10">
    <property type="entry name" value="Helix-loop-helix DNA-binding domain"/>
    <property type="match status" value="1"/>
</dbReference>
<dbReference type="GO" id="GO:0030154">
    <property type="term" value="P:cell differentiation"/>
    <property type="evidence" value="ECO:0007669"/>
    <property type="project" value="UniProtKB-KW"/>
</dbReference>
<evidence type="ECO:0000313" key="11">
    <source>
        <dbReference type="EMBL" id="KAG9474537.1"/>
    </source>
</evidence>
<keyword evidence="4" id="KW-0744">Spermatogenesis</keyword>
<keyword evidence="5" id="KW-0805">Transcription regulation</keyword>
<evidence type="ECO:0000259" key="10">
    <source>
        <dbReference type="PROSITE" id="PS50888"/>
    </source>
</evidence>
<accession>A0A8J6ES21</accession>
<dbReference type="PANTHER" id="PTHR15402">
    <property type="entry name" value="TRANSCRIPTION FACTOR-LIKE 5 PROTEIN"/>
    <property type="match status" value="1"/>
</dbReference>
<feature type="compositionally biased region" description="Polar residues" evidence="9">
    <location>
        <begin position="76"/>
        <end position="92"/>
    </location>
</feature>
<feature type="region of interest" description="Disordered" evidence="9">
    <location>
        <begin position="338"/>
        <end position="400"/>
    </location>
</feature>